<dbReference type="Gene3D" id="3.40.50.980">
    <property type="match status" value="1"/>
</dbReference>
<proteinExistence type="predicted"/>
<dbReference type="PANTHER" id="PTHR44394">
    <property type="entry name" value="BETA-ALANINE-ACTIVATING ENZYME"/>
    <property type="match status" value="1"/>
</dbReference>
<protein>
    <recommendedName>
        <fullName evidence="3">AMP-dependent synthetase/ligase domain-containing protein</fullName>
    </recommendedName>
</protein>
<dbReference type="Ensembl" id="ENSSSCT00060086831.1">
    <property type="protein sequence ID" value="ENSSSCP00060037565.1"/>
    <property type="gene ID" value="ENSSSCG00060063428.1"/>
</dbReference>
<reference evidence="1" key="1">
    <citation type="submission" date="2025-08" db="UniProtKB">
        <authorList>
            <consortium name="Ensembl"/>
        </authorList>
    </citation>
    <scope>IDENTIFICATION</scope>
</reference>
<organism evidence="1 2">
    <name type="scientific">Sus scrofa</name>
    <name type="common">Pig</name>
    <dbReference type="NCBI Taxonomy" id="9823"/>
    <lineage>
        <taxon>Eukaryota</taxon>
        <taxon>Metazoa</taxon>
        <taxon>Chordata</taxon>
        <taxon>Craniata</taxon>
        <taxon>Vertebrata</taxon>
        <taxon>Euteleostomi</taxon>
        <taxon>Mammalia</taxon>
        <taxon>Eutheria</taxon>
        <taxon>Laurasiatheria</taxon>
        <taxon>Artiodactyla</taxon>
        <taxon>Suina</taxon>
        <taxon>Suidae</taxon>
        <taxon>Sus</taxon>
    </lineage>
</organism>
<sequence>MTLQELVHQAASIYSDKTAVCFDECNNQPPVYYTYKTVVHAASELSSFLLLHCDFQGIREVGLYCHPGINLPSWILGVLFEITHEDVLFLASPLTFDPSVVEIFVALSSGASLLIVPTSVKVLPSKLADVLFSHHRVTVLQVRFRSK</sequence>
<name>A0A8D1WC23_PIG</name>
<dbReference type="Proteomes" id="UP000694723">
    <property type="component" value="Unplaced"/>
</dbReference>
<accession>A0A8D1WC23</accession>
<evidence type="ECO:0000313" key="1">
    <source>
        <dbReference type="Ensembl" id="ENSSSCP00060037565.1"/>
    </source>
</evidence>
<evidence type="ECO:0000313" key="2">
    <source>
        <dbReference type="Proteomes" id="UP000694723"/>
    </source>
</evidence>
<dbReference type="PANTHER" id="PTHR44394:SF1">
    <property type="entry name" value="BETA-ALANINE-ACTIVATING ENZYME"/>
    <property type="match status" value="1"/>
</dbReference>
<dbReference type="AlphaFoldDB" id="A0A8D1WC23"/>
<gene>
    <name evidence="1" type="primary">AASDH</name>
</gene>
<dbReference type="InterPro" id="IPR052091">
    <property type="entry name" value="Beta-ala_Activ/Resist"/>
</dbReference>
<dbReference type="SUPFAM" id="SSF56801">
    <property type="entry name" value="Acetyl-CoA synthetase-like"/>
    <property type="match status" value="1"/>
</dbReference>
<evidence type="ECO:0008006" key="3">
    <source>
        <dbReference type="Google" id="ProtNLM"/>
    </source>
</evidence>